<dbReference type="RefSeq" id="NP_001279419.1">
    <property type="nucleotide sequence ID" value="NM_001292490.1"/>
</dbReference>
<dbReference type="PANTHER" id="PTHR12114:SF1">
    <property type="entry name" value="GAMMA-PARVIN"/>
    <property type="match status" value="1"/>
</dbReference>
<dbReference type="GeneID" id="103179373"/>
<evidence type="ECO:0000256" key="3">
    <source>
        <dbReference type="ARBA" id="ARBA00005666"/>
    </source>
</evidence>
<dbReference type="InterPro" id="IPR001715">
    <property type="entry name" value="CH_dom"/>
</dbReference>
<evidence type="ECO:0000256" key="1">
    <source>
        <dbReference type="ARBA" id="ARBA00004216"/>
    </source>
</evidence>
<reference evidence="10" key="1">
    <citation type="journal article" date="2012" name="PLoS ONE">
        <title>Sequencing and Analysis of Full-Length cDNAs, 5'-ESTs and 3'-ESTs from a Cartilaginous Fish, the Elephant Shark (Callorhinchus milii).</title>
        <authorList>
            <person name="Tan Y.Y."/>
            <person name="Kodzius R."/>
            <person name="Tay B.H."/>
            <person name="Tay A."/>
            <person name="Brenner S."/>
            <person name="Venkatesh B."/>
        </authorList>
    </citation>
    <scope>NUCLEOTIDE SEQUENCE</scope>
    <source>
        <tissue evidence="10">Spleen</tissue>
    </source>
</reference>
<dbReference type="PIRSF" id="PIRSF039131">
    <property type="entry name" value="Parvin"/>
    <property type="match status" value="1"/>
</dbReference>
<accession>K4FU58</accession>
<feature type="domain" description="Calponin-homology (CH)" evidence="9">
    <location>
        <begin position="34"/>
        <end position="142"/>
    </location>
</feature>
<sequence>MDVSNFENDPANDLVPEEARNILQPSSLLSPQLQELKMFLIDWINRTLKRDHIAVQSLEEDIYDGLVLHHMLVHLGDVKLEVGEIAFSTSAQRHKLKVVLDTVNQLLQVTDQSSLKWSVELINNKDLLATLHLLVAIMKHFRPDLDLPKNVYVEKVTYQIDSKLVKSQKHLEYITEQSDENTKADAIDNLFTLGPDKMNTVKQALLHLTNNRVQRLGITVNEFDSQFANGVILILLIGQLEGYFIRLSEYHLSPSSHKEMLHNVTLALEILKESGVSIESVTPEDIVNMDSKATFRVLYALFTMYKDK</sequence>
<dbReference type="GO" id="GO:0015629">
    <property type="term" value="C:actin cytoskeleton"/>
    <property type="evidence" value="ECO:0007669"/>
    <property type="project" value="TreeGrafter"/>
</dbReference>
<dbReference type="GO" id="GO:0071963">
    <property type="term" value="P:establishment or maintenance of cell polarity regulating cell shape"/>
    <property type="evidence" value="ECO:0007669"/>
    <property type="project" value="TreeGrafter"/>
</dbReference>
<dbReference type="GO" id="GO:0005925">
    <property type="term" value="C:focal adhesion"/>
    <property type="evidence" value="ECO:0007669"/>
    <property type="project" value="TreeGrafter"/>
</dbReference>
<dbReference type="InterPro" id="IPR036872">
    <property type="entry name" value="CH_dom_sf"/>
</dbReference>
<dbReference type="AlphaFoldDB" id="K4FU58"/>
<keyword evidence="5" id="KW-0677">Repeat</keyword>
<keyword evidence="7" id="KW-0009">Actin-binding</keyword>
<dbReference type="Gene3D" id="1.10.418.10">
    <property type="entry name" value="Calponin-like domain"/>
    <property type="match status" value="2"/>
</dbReference>
<evidence type="ECO:0000313" key="10">
    <source>
        <dbReference type="EMBL" id="AFK11390.1"/>
    </source>
</evidence>
<dbReference type="SUPFAM" id="SSF47576">
    <property type="entry name" value="Calponin-homology domain, CH-domain"/>
    <property type="match status" value="1"/>
</dbReference>
<protein>
    <submittedName>
        <fullName evidence="10">Gamma-parvin</fullName>
    </submittedName>
</protein>
<dbReference type="FunFam" id="1.10.418.10:FF:000015">
    <property type="entry name" value="Parvin beta"/>
    <property type="match status" value="1"/>
</dbReference>
<evidence type="ECO:0000256" key="8">
    <source>
        <dbReference type="ARBA" id="ARBA00023212"/>
    </source>
</evidence>
<dbReference type="KEGG" id="cmk:103179373"/>
<dbReference type="FunFam" id="1.10.418.10:FF:000011">
    <property type="entry name" value="Parvin, beta"/>
    <property type="match status" value="1"/>
</dbReference>
<evidence type="ECO:0000256" key="4">
    <source>
        <dbReference type="ARBA" id="ARBA00022490"/>
    </source>
</evidence>
<keyword evidence="6" id="KW-0130">Cell adhesion</keyword>
<evidence type="ECO:0000256" key="2">
    <source>
        <dbReference type="ARBA" id="ARBA00004245"/>
    </source>
</evidence>
<dbReference type="PROSITE" id="PS50021">
    <property type="entry name" value="CH"/>
    <property type="match status" value="2"/>
</dbReference>
<proteinExistence type="evidence at transcript level"/>
<organism evidence="10">
    <name type="scientific">Callorhinchus milii</name>
    <name type="common">Ghost shark</name>
    <dbReference type="NCBI Taxonomy" id="7868"/>
    <lineage>
        <taxon>Eukaryota</taxon>
        <taxon>Metazoa</taxon>
        <taxon>Chordata</taxon>
        <taxon>Craniata</taxon>
        <taxon>Vertebrata</taxon>
        <taxon>Chondrichthyes</taxon>
        <taxon>Holocephali</taxon>
        <taxon>Chimaeriformes</taxon>
        <taxon>Callorhinchidae</taxon>
        <taxon>Callorhinchus</taxon>
    </lineage>
</organism>
<feature type="domain" description="Calponin-homology (CH)" evidence="9">
    <location>
        <begin position="198"/>
        <end position="306"/>
    </location>
</feature>
<comment type="subcellular location">
    <subcellularLocation>
        <location evidence="2">Cytoplasm</location>
        <location evidence="2">Cytoskeleton</location>
    </subcellularLocation>
    <subcellularLocation>
        <location evidence="1">Cytoplasm</location>
        <location evidence="1">Myofibril</location>
        <location evidence="1">Sarcomere</location>
        <location evidence="1">Z line</location>
    </subcellularLocation>
</comment>
<dbReference type="GO" id="GO:0003779">
    <property type="term" value="F:actin binding"/>
    <property type="evidence" value="ECO:0007669"/>
    <property type="project" value="UniProtKB-KW"/>
</dbReference>
<keyword evidence="8" id="KW-0206">Cytoskeleton</keyword>
<dbReference type="GO" id="GO:0034446">
    <property type="term" value="P:substrate adhesion-dependent cell spreading"/>
    <property type="evidence" value="ECO:0007669"/>
    <property type="project" value="TreeGrafter"/>
</dbReference>
<evidence type="ECO:0000256" key="7">
    <source>
        <dbReference type="ARBA" id="ARBA00023203"/>
    </source>
</evidence>
<comment type="similarity">
    <text evidence="3">Belongs to the parvin family.</text>
</comment>
<evidence type="ECO:0000256" key="5">
    <source>
        <dbReference type="ARBA" id="ARBA00022737"/>
    </source>
</evidence>
<evidence type="ECO:0000256" key="6">
    <source>
        <dbReference type="ARBA" id="ARBA00022889"/>
    </source>
</evidence>
<dbReference type="PANTHER" id="PTHR12114">
    <property type="entry name" value="PARVIN"/>
    <property type="match status" value="1"/>
</dbReference>
<dbReference type="GO" id="GO:0030031">
    <property type="term" value="P:cell projection assembly"/>
    <property type="evidence" value="ECO:0007669"/>
    <property type="project" value="TreeGrafter"/>
</dbReference>
<dbReference type="OrthoDB" id="2099265at2759"/>
<dbReference type="CTD" id="64098"/>
<evidence type="ECO:0000259" key="9">
    <source>
        <dbReference type="PROSITE" id="PS50021"/>
    </source>
</evidence>
<dbReference type="GO" id="GO:0030036">
    <property type="term" value="P:actin cytoskeleton organization"/>
    <property type="evidence" value="ECO:0007669"/>
    <property type="project" value="InterPro"/>
</dbReference>
<dbReference type="GO" id="GO:0030018">
    <property type="term" value="C:Z disc"/>
    <property type="evidence" value="ECO:0007669"/>
    <property type="project" value="UniProtKB-SubCell"/>
</dbReference>
<keyword evidence="4" id="KW-0963">Cytoplasm</keyword>
<dbReference type="EMBL" id="JX053162">
    <property type="protein sequence ID" value="AFK11390.1"/>
    <property type="molecule type" value="mRNA"/>
</dbReference>
<dbReference type="Pfam" id="PF00307">
    <property type="entry name" value="CH"/>
    <property type="match status" value="2"/>
</dbReference>
<dbReference type="CDD" id="cd21307">
    <property type="entry name" value="CH_PARVG_rpt2"/>
    <property type="match status" value="1"/>
</dbReference>
<name>K4FU58_CALMI</name>
<dbReference type="CDD" id="cd21305">
    <property type="entry name" value="CH_PARVG_rpt1"/>
    <property type="match status" value="1"/>
</dbReference>
<dbReference type="InterPro" id="IPR028433">
    <property type="entry name" value="Parvin"/>
</dbReference>